<evidence type="ECO:0000313" key="5">
    <source>
        <dbReference type="Proteomes" id="UP000249757"/>
    </source>
</evidence>
<reference evidence="2" key="1">
    <citation type="journal article" date="2018" name="BMC Genomics">
        <title>Comparative genomics of the wheat fungal pathogen Pyrenophora tritici-repentis reveals chromosomal variations and genome plasticity.</title>
        <authorList>
            <person name="Moolhuijzen P."/>
            <person name="See P.T."/>
            <person name="Hane J.K."/>
            <person name="Shi G."/>
            <person name="Liu Z."/>
            <person name="Oliver R.P."/>
            <person name="Moffat C.S."/>
        </authorList>
    </citation>
    <scope>NUCLEOTIDE SEQUENCE [LARGE SCALE GENOMIC DNA]</scope>
    <source>
        <strain evidence="2">M4</strain>
    </source>
</reference>
<evidence type="ECO:0000256" key="1">
    <source>
        <dbReference type="SAM" id="MobiDB-lite"/>
    </source>
</evidence>
<proteinExistence type="predicted"/>
<protein>
    <submittedName>
        <fullName evidence="2">Uncharacterized protein</fullName>
    </submittedName>
</protein>
<gene>
    <name evidence="3" type="ORF">Ptr86124_008188</name>
    <name evidence="2" type="ORF">PtrM4_035410</name>
</gene>
<dbReference type="AlphaFoldDB" id="A0A2W1EUE1"/>
<reference evidence="3" key="3">
    <citation type="journal article" date="2022" name="bioRxiv">
        <title>A global pangenome for the wheat fungal pathogen Pyrenophora tritici-repentis and prediction of effector protein structural homology.</title>
        <authorList>
            <person name="Moolhuijzen P."/>
            <person name="See P.T."/>
            <person name="Shi G."/>
            <person name="Powell H.R."/>
            <person name="Cockram J."/>
            <person name="Jorgensen L.N."/>
            <person name="Benslimane H."/>
            <person name="Strelkov S.E."/>
            <person name="Turner J."/>
            <person name="Liu Z."/>
            <person name="Moffat C.S."/>
        </authorList>
    </citation>
    <scope>NUCLEOTIDE SEQUENCE</scope>
    <source>
        <strain evidence="3">86-124</strain>
    </source>
</reference>
<name>A0A2W1EUE1_9PLEO</name>
<evidence type="ECO:0000313" key="3">
    <source>
        <dbReference type="EMBL" id="KAI1513168.1"/>
    </source>
</evidence>
<accession>A0A2W1EUE1</accession>
<dbReference type="EMBL" id="NQIK02000001">
    <property type="protein sequence ID" value="KAF7579301.1"/>
    <property type="molecule type" value="Genomic_DNA"/>
</dbReference>
<evidence type="ECO:0000313" key="2">
    <source>
        <dbReference type="EMBL" id="KAF7579301.1"/>
    </source>
</evidence>
<dbReference type="Proteomes" id="UP000249757">
    <property type="component" value="Unassembled WGS sequence"/>
</dbReference>
<reference evidence="3" key="2">
    <citation type="submission" date="2021-05" db="EMBL/GenBank/DDBJ databases">
        <authorList>
            <person name="Moolhuijzen P.M."/>
            <person name="Moffat C.S."/>
        </authorList>
    </citation>
    <scope>NUCLEOTIDE SEQUENCE</scope>
    <source>
        <strain evidence="3">86-124</strain>
    </source>
</reference>
<reference evidence="5" key="4">
    <citation type="journal article" date="2022" name="Microb. Genom.">
        <title>A global pangenome for the wheat fungal pathogen Pyrenophora tritici-repentis and prediction of effector protein structural homology.</title>
        <authorList>
            <person name="Moolhuijzen P.M."/>
            <person name="See P.T."/>
            <person name="Shi G."/>
            <person name="Powell H.R."/>
            <person name="Cockram J."/>
            <person name="Jorgensen L.N."/>
            <person name="Benslimane H."/>
            <person name="Strelkov S.E."/>
            <person name="Turner J."/>
            <person name="Liu Z."/>
            <person name="Moffat C.S."/>
        </authorList>
    </citation>
    <scope>NUCLEOTIDE SEQUENCE [LARGE SCALE GENOMIC DNA]</scope>
</reference>
<evidence type="ECO:0000313" key="4">
    <source>
        <dbReference type="Proteomes" id="UP000245464"/>
    </source>
</evidence>
<comment type="caution">
    <text evidence="2">The sequence shown here is derived from an EMBL/GenBank/DDBJ whole genome shotgun (WGS) entry which is preliminary data.</text>
</comment>
<keyword evidence="5" id="KW-1185">Reference proteome</keyword>
<dbReference type="EMBL" id="NRDI02000010">
    <property type="protein sequence ID" value="KAI1513168.1"/>
    <property type="molecule type" value="Genomic_DNA"/>
</dbReference>
<feature type="region of interest" description="Disordered" evidence="1">
    <location>
        <begin position="20"/>
        <end position="42"/>
    </location>
</feature>
<dbReference type="Proteomes" id="UP000245464">
    <property type="component" value="Chromosome 1"/>
</dbReference>
<organism evidence="2 4">
    <name type="scientific">Pyrenophora tritici-repentis</name>
    <dbReference type="NCBI Taxonomy" id="45151"/>
    <lineage>
        <taxon>Eukaryota</taxon>
        <taxon>Fungi</taxon>
        <taxon>Dikarya</taxon>
        <taxon>Ascomycota</taxon>
        <taxon>Pezizomycotina</taxon>
        <taxon>Dothideomycetes</taxon>
        <taxon>Pleosporomycetidae</taxon>
        <taxon>Pleosporales</taxon>
        <taxon>Pleosporineae</taxon>
        <taxon>Pleosporaceae</taxon>
        <taxon>Pyrenophora</taxon>
    </lineage>
</organism>
<sequence length="86" mass="9335">MEGTTVGMYQAERLAQRERITGQLSSSDISPGVPRRGEGGGDASFLSPLRRLSFCLCPRSFWTSTKAVAVRAPLPPDLHVITAVEF</sequence>